<gene>
    <name evidence="10" type="ORF">SSX86_001885</name>
</gene>
<keyword evidence="7 8" id="KW-0472">Membrane</keyword>
<accession>A0AAP0DSJ3</accession>
<evidence type="ECO:0000256" key="6">
    <source>
        <dbReference type="ARBA" id="ARBA00022989"/>
    </source>
</evidence>
<keyword evidence="11" id="KW-1185">Reference proteome</keyword>
<dbReference type="Gene3D" id="1.50.40.10">
    <property type="entry name" value="Mitochondrial carrier domain"/>
    <property type="match status" value="1"/>
</dbReference>
<organism evidence="10 11">
    <name type="scientific">Deinandra increscens subsp. villosa</name>
    <dbReference type="NCBI Taxonomy" id="3103831"/>
    <lineage>
        <taxon>Eukaryota</taxon>
        <taxon>Viridiplantae</taxon>
        <taxon>Streptophyta</taxon>
        <taxon>Embryophyta</taxon>
        <taxon>Tracheophyta</taxon>
        <taxon>Spermatophyta</taxon>
        <taxon>Magnoliopsida</taxon>
        <taxon>eudicotyledons</taxon>
        <taxon>Gunneridae</taxon>
        <taxon>Pentapetalae</taxon>
        <taxon>asterids</taxon>
        <taxon>campanulids</taxon>
        <taxon>Asterales</taxon>
        <taxon>Asteraceae</taxon>
        <taxon>Asteroideae</taxon>
        <taxon>Heliantheae alliance</taxon>
        <taxon>Madieae</taxon>
        <taxon>Madiinae</taxon>
        <taxon>Deinandra</taxon>
    </lineage>
</organism>
<dbReference type="Proteomes" id="UP001408789">
    <property type="component" value="Unassembled WGS sequence"/>
</dbReference>
<evidence type="ECO:0000256" key="2">
    <source>
        <dbReference type="ARBA" id="ARBA00006375"/>
    </source>
</evidence>
<evidence type="ECO:0000256" key="4">
    <source>
        <dbReference type="ARBA" id="ARBA00022692"/>
    </source>
</evidence>
<dbReference type="InterPro" id="IPR023395">
    <property type="entry name" value="MCP_dom_sf"/>
</dbReference>
<dbReference type="Pfam" id="PF00153">
    <property type="entry name" value="Mito_carr"/>
    <property type="match status" value="1"/>
</dbReference>
<comment type="subcellular location">
    <subcellularLocation>
        <location evidence="1">Membrane</location>
        <topology evidence="1">Multi-pass membrane protein</topology>
    </subcellularLocation>
</comment>
<evidence type="ECO:0000256" key="8">
    <source>
        <dbReference type="PROSITE-ProRule" id="PRU00282"/>
    </source>
</evidence>
<evidence type="ECO:0000256" key="9">
    <source>
        <dbReference type="RuleBase" id="RU000488"/>
    </source>
</evidence>
<keyword evidence="3 9" id="KW-0813">Transport</keyword>
<evidence type="ECO:0000256" key="5">
    <source>
        <dbReference type="ARBA" id="ARBA00022737"/>
    </source>
</evidence>
<dbReference type="InterPro" id="IPR050391">
    <property type="entry name" value="Mito_Metabolite_Transporter"/>
</dbReference>
<evidence type="ECO:0000313" key="11">
    <source>
        <dbReference type="Proteomes" id="UP001408789"/>
    </source>
</evidence>
<name>A0AAP0DSJ3_9ASTR</name>
<keyword evidence="4 8" id="KW-0812">Transmembrane</keyword>
<evidence type="ECO:0000256" key="3">
    <source>
        <dbReference type="ARBA" id="ARBA00022448"/>
    </source>
</evidence>
<dbReference type="PROSITE" id="PS50920">
    <property type="entry name" value="SOLCAR"/>
    <property type="match status" value="1"/>
</dbReference>
<protein>
    <submittedName>
        <fullName evidence="10">Uncharacterized protein</fullName>
    </submittedName>
</protein>
<dbReference type="EMBL" id="JBCNJP010000003">
    <property type="protein sequence ID" value="KAK9080209.1"/>
    <property type="molecule type" value="Genomic_DNA"/>
</dbReference>
<feature type="repeat" description="Solcar" evidence="8">
    <location>
        <begin position="106"/>
        <end position="179"/>
    </location>
</feature>
<dbReference type="AlphaFoldDB" id="A0AAP0DSJ3"/>
<dbReference type="InterPro" id="IPR018108">
    <property type="entry name" value="MCP_transmembrane"/>
</dbReference>
<comment type="caution">
    <text evidence="10">The sequence shown here is derived from an EMBL/GenBank/DDBJ whole genome shotgun (WGS) entry which is preliminary data.</text>
</comment>
<sequence>MKHLSRPTTTARPPLHLTGGASADYSREFRRWRLGFDPHRFLAVVERDWSFTGIGACLLAFFDFKHLSLPKFTFAVILPHRCQVIKGIVSEHVSRPVSVENFVGDVPLTTKILVGLTTGAVAISVANPTDVVKVHFQADGKLAAGLPRRYSGALNAYSTIARQVNYQLCFIAYFYIGFT</sequence>
<evidence type="ECO:0000256" key="1">
    <source>
        <dbReference type="ARBA" id="ARBA00004141"/>
    </source>
</evidence>
<keyword evidence="5" id="KW-0677">Repeat</keyword>
<dbReference type="GO" id="GO:0016020">
    <property type="term" value="C:membrane"/>
    <property type="evidence" value="ECO:0007669"/>
    <property type="project" value="UniProtKB-SubCell"/>
</dbReference>
<proteinExistence type="inferred from homology"/>
<dbReference type="SUPFAM" id="SSF103506">
    <property type="entry name" value="Mitochondrial carrier"/>
    <property type="match status" value="1"/>
</dbReference>
<evidence type="ECO:0000313" key="10">
    <source>
        <dbReference type="EMBL" id="KAK9080209.1"/>
    </source>
</evidence>
<evidence type="ECO:0000256" key="7">
    <source>
        <dbReference type="ARBA" id="ARBA00023136"/>
    </source>
</evidence>
<keyword evidence="6" id="KW-1133">Transmembrane helix</keyword>
<comment type="similarity">
    <text evidence="2 9">Belongs to the mitochondrial carrier (TC 2.A.29) family.</text>
</comment>
<reference evidence="10 11" key="1">
    <citation type="submission" date="2024-04" db="EMBL/GenBank/DDBJ databases">
        <title>The reference genome of an endangered Asteraceae, Deinandra increscens subsp. villosa, native to the Central Coast of California.</title>
        <authorList>
            <person name="Guilliams M."/>
            <person name="Hasenstab-Lehman K."/>
            <person name="Meyer R."/>
            <person name="Mcevoy S."/>
        </authorList>
    </citation>
    <scope>NUCLEOTIDE SEQUENCE [LARGE SCALE GENOMIC DNA]</scope>
    <source>
        <tissue evidence="10">Leaf</tissue>
    </source>
</reference>
<dbReference type="PANTHER" id="PTHR45618">
    <property type="entry name" value="MITOCHONDRIAL DICARBOXYLATE CARRIER-RELATED"/>
    <property type="match status" value="1"/>
</dbReference>